<keyword evidence="1" id="KW-0812">Transmembrane</keyword>
<evidence type="ECO:0000313" key="3">
    <source>
        <dbReference type="Proteomes" id="UP000179797"/>
    </source>
</evidence>
<protein>
    <submittedName>
        <fullName evidence="2">NikM domain containing protein</fullName>
    </submittedName>
</protein>
<organism evidence="2 3">
    <name type="scientific">Flammeovirga pacifica</name>
    <dbReference type="NCBI Taxonomy" id="915059"/>
    <lineage>
        <taxon>Bacteria</taxon>
        <taxon>Pseudomonadati</taxon>
        <taxon>Bacteroidota</taxon>
        <taxon>Cytophagia</taxon>
        <taxon>Cytophagales</taxon>
        <taxon>Flammeovirgaceae</taxon>
        <taxon>Flammeovirga</taxon>
    </lineage>
</organism>
<evidence type="ECO:0000313" key="2">
    <source>
        <dbReference type="EMBL" id="OHX64619.1"/>
    </source>
</evidence>
<dbReference type="EMBL" id="JRYR02000002">
    <property type="protein sequence ID" value="OHX64619.1"/>
    <property type="molecule type" value="Genomic_DNA"/>
</dbReference>
<gene>
    <name evidence="2" type="ORF">NH26_23905</name>
</gene>
<keyword evidence="1" id="KW-0472">Membrane</keyword>
<reference evidence="2 3" key="1">
    <citation type="journal article" date="2012" name="Int. J. Syst. Evol. Microbiol.">
        <title>Flammeovirga pacifica sp. nov., isolated from deep-sea sediment.</title>
        <authorList>
            <person name="Xu H."/>
            <person name="Fu Y."/>
            <person name="Yang N."/>
            <person name="Ding Z."/>
            <person name="Lai Q."/>
            <person name="Zeng R."/>
        </authorList>
    </citation>
    <scope>NUCLEOTIDE SEQUENCE [LARGE SCALE GENOMIC DNA]</scope>
    <source>
        <strain evidence="3">DSM 24597 / LMG 26175 / WPAGA1</strain>
    </source>
</reference>
<dbReference type="InterPro" id="IPR019613">
    <property type="entry name" value="DUF4198"/>
</dbReference>
<dbReference type="STRING" id="915059.NH26_23905"/>
<accession>A0A1S1YUB2</accession>
<keyword evidence="3" id="KW-1185">Reference proteome</keyword>
<dbReference type="AlphaFoldDB" id="A0A1S1YUB2"/>
<evidence type="ECO:0000256" key="1">
    <source>
        <dbReference type="SAM" id="Phobius"/>
    </source>
</evidence>
<keyword evidence="1" id="KW-1133">Transmembrane helix</keyword>
<proteinExistence type="predicted"/>
<name>A0A1S1YUB2_FLAPC</name>
<dbReference type="Proteomes" id="UP000179797">
    <property type="component" value="Unassembled WGS sequence"/>
</dbReference>
<comment type="caution">
    <text evidence="2">The sequence shown here is derived from an EMBL/GenBank/DDBJ whole genome shotgun (WGS) entry which is preliminary data.</text>
</comment>
<dbReference type="Pfam" id="PF10670">
    <property type="entry name" value="DUF4198"/>
    <property type="match status" value="1"/>
</dbReference>
<feature type="transmembrane region" description="Helical" evidence="1">
    <location>
        <begin position="276"/>
        <end position="296"/>
    </location>
</feature>
<sequence>METYFLQPNQEATLSLYNGTFELSENTIARDRLLDASVVAHQKRTSISDEQWSDQDSTITQFHFKTGDTGTYVVGVSTKARTLQQTASSFNGYLKHDGVIDMLREREDNNELEDDVVESYQKHVKAIYQVGDSKTEDWKTVLGYPIEFVPLENPYKKYSGESLDVQLLMDGKPLPNQLLYADYISATHHHHHGDHSHDAADHSHTNGQRFRTDAKGIVTLLLPEDGIYYLRTIHMEKMDGNKEFTHQSKWSTLTFEVTHKHGEHTHTHDHHHEEEIPTGIFVFGSILVIGILFMYFRKKD</sequence>